<name>A0ACB8QGN2_9AGAM</name>
<comment type="caution">
    <text evidence="1">The sequence shown here is derived from an EMBL/GenBank/DDBJ whole genome shotgun (WGS) entry which is preliminary data.</text>
</comment>
<dbReference type="EMBL" id="MU273604">
    <property type="protein sequence ID" value="KAI0030817.1"/>
    <property type="molecule type" value="Genomic_DNA"/>
</dbReference>
<dbReference type="Proteomes" id="UP000814128">
    <property type="component" value="Unassembled WGS sequence"/>
</dbReference>
<keyword evidence="2" id="KW-1185">Reference proteome</keyword>
<reference evidence="1" key="2">
    <citation type="journal article" date="2022" name="New Phytol.">
        <title>Evolutionary transition to the ectomycorrhizal habit in the genomes of a hyperdiverse lineage of mushroom-forming fungi.</title>
        <authorList>
            <person name="Looney B."/>
            <person name="Miyauchi S."/>
            <person name="Morin E."/>
            <person name="Drula E."/>
            <person name="Courty P.E."/>
            <person name="Kohler A."/>
            <person name="Kuo A."/>
            <person name="LaButti K."/>
            <person name="Pangilinan J."/>
            <person name="Lipzen A."/>
            <person name="Riley R."/>
            <person name="Andreopoulos W."/>
            <person name="He G."/>
            <person name="Johnson J."/>
            <person name="Nolan M."/>
            <person name="Tritt A."/>
            <person name="Barry K.W."/>
            <person name="Grigoriev I.V."/>
            <person name="Nagy L.G."/>
            <person name="Hibbett D."/>
            <person name="Henrissat B."/>
            <person name="Matheny P.B."/>
            <person name="Labbe J."/>
            <person name="Martin F.M."/>
        </authorList>
    </citation>
    <scope>NUCLEOTIDE SEQUENCE</scope>
    <source>
        <strain evidence="1">EC-137</strain>
    </source>
</reference>
<evidence type="ECO:0000313" key="1">
    <source>
        <dbReference type="EMBL" id="KAI0030817.1"/>
    </source>
</evidence>
<protein>
    <submittedName>
        <fullName evidence="1">Uncharacterized protein</fullName>
    </submittedName>
</protein>
<reference evidence="1" key="1">
    <citation type="submission" date="2021-02" db="EMBL/GenBank/DDBJ databases">
        <authorList>
            <consortium name="DOE Joint Genome Institute"/>
            <person name="Ahrendt S."/>
            <person name="Looney B.P."/>
            <person name="Miyauchi S."/>
            <person name="Morin E."/>
            <person name="Drula E."/>
            <person name="Courty P.E."/>
            <person name="Chicoki N."/>
            <person name="Fauchery L."/>
            <person name="Kohler A."/>
            <person name="Kuo A."/>
            <person name="Labutti K."/>
            <person name="Pangilinan J."/>
            <person name="Lipzen A."/>
            <person name="Riley R."/>
            <person name="Andreopoulos W."/>
            <person name="He G."/>
            <person name="Johnson J."/>
            <person name="Barry K.W."/>
            <person name="Grigoriev I.V."/>
            <person name="Nagy L."/>
            <person name="Hibbett D."/>
            <person name="Henrissat B."/>
            <person name="Matheny P.B."/>
            <person name="Labbe J."/>
            <person name="Martin F."/>
        </authorList>
    </citation>
    <scope>NUCLEOTIDE SEQUENCE</scope>
    <source>
        <strain evidence="1">EC-137</strain>
    </source>
</reference>
<evidence type="ECO:0000313" key="2">
    <source>
        <dbReference type="Proteomes" id="UP000814128"/>
    </source>
</evidence>
<gene>
    <name evidence="1" type="ORF">K488DRAFT_71883</name>
</gene>
<proteinExistence type="predicted"/>
<organism evidence="1 2">
    <name type="scientific">Vararia minispora EC-137</name>
    <dbReference type="NCBI Taxonomy" id="1314806"/>
    <lineage>
        <taxon>Eukaryota</taxon>
        <taxon>Fungi</taxon>
        <taxon>Dikarya</taxon>
        <taxon>Basidiomycota</taxon>
        <taxon>Agaricomycotina</taxon>
        <taxon>Agaricomycetes</taxon>
        <taxon>Russulales</taxon>
        <taxon>Lachnocladiaceae</taxon>
        <taxon>Vararia</taxon>
    </lineage>
</organism>
<accession>A0ACB8QGN2</accession>
<sequence length="357" mass="38488">MSDVQKVLVSLHLLSTSATGLLDALTSPSPPNPPLPLPQLHADLLRLLSLIYANTTKLTLALNPPDLTPSYNAALVPLNDLTAHLSTLASNAVSFDPREHGRALASEVQHTVKDVIIAVQELVQAHSVAISATEDLRPAGKGKGKGEEYMIKTATVHQLIERARLPGDDGISSSNAKAVRKRWNEQGDILQDAVAELDDDDRESGNDDSIGEEDEFDLSAGVLSDEEREFKKRLHAIVIRLSSAYNDVASNLLAPTSPLHPSAVALDRLLDTAVPLTRAVDDFAASVYEGPGGLIVPKKALVKALRSMAKAIDDLWGDAPPDESEVVARGSRRWFLEETKALLLCIASLRWPGESKH</sequence>